<evidence type="ECO:0000256" key="7">
    <source>
        <dbReference type="ARBA" id="ARBA00022833"/>
    </source>
</evidence>
<sequence length="313" mass="35398">MHSEEERYYSGSEKHRSSKDGKKFRMNDGDWVCPDPQCANVNFARRTSCNRCGKDKIELPSKRKLGHEIGKAAAEKSRGLFSADDWQCGRCGNVNWARRSTCNMCNAPKFGEVEERTGLGGGYNERENVEYIEREESDGEYDDFGRRKKKQRRDSEDSGAESSSVAKQQQQHSKPDEEEDEEEDEDEDGDLSKYDLSGWGDDDDDEGDKAEKQGDPKSGETKSESRKSRSSDSSSSSSSRSSSVSHSSERRRRRSSSSSSSSSSRSRSRSRDRHHRDENSRDSSSRSSSGSSTRRRSRSRERFARGKNNAWGV</sequence>
<keyword evidence="5" id="KW-0677">Repeat</keyword>
<dbReference type="GO" id="GO:0003723">
    <property type="term" value="F:RNA binding"/>
    <property type="evidence" value="ECO:0007669"/>
    <property type="project" value="UniProtKB-KW"/>
</dbReference>
<feature type="compositionally biased region" description="Polar residues" evidence="13">
    <location>
        <begin position="160"/>
        <end position="172"/>
    </location>
</feature>
<evidence type="ECO:0000256" key="2">
    <source>
        <dbReference type="ARBA" id="ARBA00017543"/>
    </source>
</evidence>
<comment type="similarity">
    <text evidence="10 11">Belongs to the ZRANB2 family.</text>
</comment>
<feature type="region of interest" description="Disordered" evidence="13">
    <location>
        <begin position="113"/>
        <end position="313"/>
    </location>
</feature>
<protein>
    <recommendedName>
        <fullName evidence="2 11">Zinc finger Ran-binding domain-containing protein 2</fullName>
    </recommendedName>
</protein>
<comment type="subcellular location">
    <subcellularLocation>
        <location evidence="1 11">Nucleus</location>
    </subcellularLocation>
</comment>
<dbReference type="InterPro" id="IPR036443">
    <property type="entry name" value="Znf_RanBP2_sf"/>
</dbReference>
<feature type="compositionally biased region" description="Low complexity" evidence="13">
    <location>
        <begin position="256"/>
        <end position="265"/>
    </location>
</feature>
<keyword evidence="6 12" id="KW-0863">Zinc-finger</keyword>
<keyword evidence="7 11" id="KW-0862">Zinc</keyword>
<evidence type="ECO:0000256" key="12">
    <source>
        <dbReference type="PROSITE-ProRule" id="PRU00322"/>
    </source>
</evidence>
<feature type="compositionally biased region" description="Acidic residues" evidence="13">
    <location>
        <begin position="176"/>
        <end position="189"/>
    </location>
</feature>
<evidence type="ECO:0000256" key="11">
    <source>
        <dbReference type="PIRNR" id="PIRNR037956"/>
    </source>
</evidence>
<dbReference type="EMBL" id="GGLE01002784">
    <property type="protein sequence ID" value="MBY06910.1"/>
    <property type="molecule type" value="Transcribed_RNA"/>
</dbReference>
<dbReference type="PIRSF" id="PIRSF037956">
    <property type="entry name" value="UCP037956_ZnF_Ran"/>
    <property type="match status" value="1"/>
</dbReference>
<dbReference type="InterPro" id="IPR017337">
    <property type="entry name" value="ZRANB2"/>
</dbReference>
<reference evidence="15" key="1">
    <citation type="submission" date="2018-03" db="EMBL/GenBank/DDBJ databases">
        <title>The relapsing fever spirochete Borrelia turicatae persists in the highly oxidative environment of its soft-bodied tick vector.</title>
        <authorList>
            <person name="Bourret T.J."/>
            <person name="Boyle W.K."/>
            <person name="Valenzuela J.G."/>
            <person name="Oliveira F."/>
            <person name="Lopez J.E."/>
        </authorList>
    </citation>
    <scope>NUCLEOTIDE SEQUENCE</scope>
    <source>
        <strain evidence="15">Kansas strain/isolate</strain>
        <tissue evidence="15">Salivary glands</tissue>
    </source>
</reference>
<dbReference type="Pfam" id="PF00641">
    <property type="entry name" value="Zn_ribbon_RanBP"/>
    <property type="match status" value="2"/>
</dbReference>
<evidence type="ECO:0000256" key="1">
    <source>
        <dbReference type="ARBA" id="ARBA00004123"/>
    </source>
</evidence>
<evidence type="ECO:0000256" key="5">
    <source>
        <dbReference type="ARBA" id="ARBA00022737"/>
    </source>
</evidence>
<accession>A0A2R5LBM9</accession>
<keyword evidence="4 11" id="KW-0479">Metal-binding</keyword>
<dbReference type="PROSITE" id="PS50199">
    <property type="entry name" value="ZF_RANBP2_2"/>
    <property type="match status" value="2"/>
</dbReference>
<evidence type="ECO:0000259" key="14">
    <source>
        <dbReference type="PROSITE" id="PS50199"/>
    </source>
</evidence>
<keyword evidence="3" id="KW-0597">Phosphoprotein</keyword>
<feature type="compositionally biased region" description="Low complexity" evidence="13">
    <location>
        <begin position="231"/>
        <end position="246"/>
    </location>
</feature>
<dbReference type="GO" id="GO:0001530">
    <property type="term" value="F:lipopolysaccharide binding"/>
    <property type="evidence" value="ECO:0007669"/>
    <property type="project" value="TreeGrafter"/>
</dbReference>
<evidence type="ECO:0000256" key="4">
    <source>
        <dbReference type="ARBA" id="ARBA00022723"/>
    </source>
</evidence>
<dbReference type="PANTHER" id="PTHR12999:SF17">
    <property type="entry name" value="ZINC FINGER RAN-BINDING DOMAIN-CONTAINING PROTEIN 2"/>
    <property type="match status" value="1"/>
</dbReference>
<evidence type="ECO:0000256" key="6">
    <source>
        <dbReference type="ARBA" id="ARBA00022771"/>
    </source>
</evidence>
<feature type="compositionally biased region" description="Basic and acidic residues" evidence="13">
    <location>
        <begin position="209"/>
        <end position="230"/>
    </location>
</feature>
<dbReference type="Gene3D" id="4.10.1060.10">
    <property type="entry name" value="Zinc finger, RanBP2-type"/>
    <property type="match status" value="2"/>
</dbReference>
<evidence type="ECO:0000256" key="10">
    <source>
        <dbReference type="ARBA" id="ARBA00025731"/>
    </source>
</evidence>
<dbReference type="PANTHER" id="PTHR12999">
    <property type="entry name" value="ZINC FINGER RAN-BINDING DOMAIN-CONTAINING PROTEIN 2 ZRANB2-RELATED"/>
    <property type="match status" value="1"/>
</dbReference>
<feature type="domain" description="RanBP2-type" evidence="14">
    <location>
        <begin position="82"/>
        <end position="111"/>
    </location>
</feature>
<dbReference type="FunFam" id="4.10.1060.10:FF:000004">
    <property type="entry name" value="Zinc finger Ran-binding domain-containing protein 2"/>
    <property type="match status" value="1"/>
</dbReference>
<evidence type="ECO:0000256" key="13">
    <source>
        <dbReference type="SAM" id="MobiDB-lite"/>
    </source>
</evidence>
<proteinExistence type="inferred from homology"/>
<dbReference type="InterPro" id="IPR001876">
    <property type="entry name" value="Znf_RanBP2"/>
</dbReference>
<dbReference type="PROSITE" id="PS01358">
    <property type="entry name" value="ZF_RANBP2_1"/>
    <property type="match status" value="2"/>
</dbReference>
<evidence type="ECO:0000256" key="3">
    <source>
        <dbReference type="ARBA" id="ARBA00022553"/>
    </source>
</evidence>
<dbReference type="AlphaFoldDB" id="A0A2R5LBM9"/>
<dbReference type="GO" id="GO:0006396">
    <property type="term" value="P:RNA processing"/>
    <property type="evidence" value="ECO:0007669"/>
    <property type="project" value="InterPro"/>
</dbReference>
<evidence type="ECO:0000256" key="8">
    <source>
        <dbReference type="ARBA" id="ARBA00022884"/>
    </source>
</evidence>
<evidence type="ECO:0000256" key="9">
    <source>
        <dbReference type="ARBA" id="ARBA00023242"/>
    </source>
</evidence>
<feature type="region of interest" description="Disordered" evidence="13">
    <location>
        <begin position="1"/>
        <end position="22"/>
    </location>
</feature>
<feature type="domain" description="RanBP2-type" evidence="14">
    <location>
        <begin position="27"/>
        <end position="58"/>
    </location>
</feature>
<dbReference type="SUPFAM" id="SSF90209">
    <property type="entry name" value="Ran binding protein zinc finger-like"/>
    <property type="match status" value="2"/>
</dbReference>
<evidence type="ECO:0000313" key="15">
    <source>
        <dbReference type="EMBL" id="MBY06910.1"/>
    </source>
</evidence>
<name>A0A2R5LBM9_9ACAR</name>
<keyword evidence="8 11" id="KW-0694">RNA-binding</keyword>
<keyword evidence="9 11" id="KW-0539">Nucleus</keyword>
<organism evidence="15">
    <name type="scientific">Ornithodoros turicata</name>
    <dbReference type="NCBI Taxonomy" id="34597"/>
    <lineage>
        <taxon>Eukaryota</taxon>
        <taxon>Metazoa</taxon>
        <taxon>Ecdysozoa</taxon>
        <taxon>Arthropoda</taxon>
        <taxon>Chelicerata</taxon>
        <taxon>Arachnida</taxon>
        <taxon>Acari</taxon>
        <taxon>Parasitiformes</taxon>
        <taxon>Ixodida</taxon>
        <taxon>Ixodoidea</taxon>
        <taxon>Argasidae</taxon>
        <taxon>Ornithodorinae</taxon>
        <taxon>Ornithodoros</taxon>
    </lineage>
</organism>
<feature type="compositionally biased region" description="Basic and acidic residues" evidence="13">
    <location>
        <begin position="275"/>
        <end position="284"/>
    </location>
</feature>
<dbReference type="GO" id="GO:0005634">
    <property type="term" value="C:nucleus"/>
    <property type="evidence" value="ECO:0007669"/>
    <property type="project" value="UniProtKB-SubCell"/>
</dbReference>
<dbReference type="SMART" id="SM00547">
    <property type="entry name" value="ZnF_RBZ"/>
    <property type="match status" value="2"/>
</dbReference>
<dbReference type="GO" id="GO:0008270">
    <property type="term" value="F:zinc ion binding"/>
    <property type="evidence" value="ECO:0007669"/>
    <property type="project" value="UniProtKB-KW"/>
</dbReference>
<feature type="compositionally biased region" description="Basic and acidic residues" evidence="13">
    <location>
        <begin position="124"/>
        <end position="134"/>
    </location>
</feature>